<comment type="caution">
    <text evidence="3">The sequence shown here is derived from an EMBL/GenBank/DDBJ whole genome shotgun (WGS) entry which is preliminary data.</text>
</comment>
<evidence type="ECO:0000256" key="2">
    <source>
        <dbReference type="SAM" id="Phobius"/>
    </source>
</evidence>
<sequence length="242" mass="25977">MTDDKTEATATTPQLVPTQPPRPVELRQMVVSLVLDIGLALGTYYGLRAFGVSMFAALLAATVVAGIRVVYVAARGRSFDPFAIFLLGTFGIGLILSFFTGDARFLLAKDSAGGAIAGLWFIASCFIGRPLIFFASRRFQARTPEAQAEWDGKWRDSAGFRSVMRTMSAVWGVGLVVEAAIKLALVYTFPVDVMVAVSAVMGPATFGLLILWTVWYVMRIQRKAAALEAAEAAAKTAPAPES</sequence>
<feature type="transmembrane region" description="Helical" evidence="2">
    <location>
        <begin position="81"/>
        <end position="100"/>
    </location>
</feature>
<protein>
    <submittedName>
        <fullName evidence="3">VC0807 family protein</fullName>
    </submittedName>
</protein>
<keyword evidence="2" id="KW-0472">Membrane</keyword>
<dbReference type="EMBL" id="JBHRZH010000008">
    <property type="protein sequence ID" value="MFC3761441.1"/>
    <property type="molecule type" value="Genomic_DNA"/>
</dbReference>
<keyword evidence="2" id="KW-0812">Transmembrane</keyword>
<feature type="transmembrane region" description="Helical" evidence="2">
    <location>
        <begin position="53"/>
        <end position="74"/>
    </location>
</feature>
<evidence type="ECO:0000313" key="3">
    <source>
        <dbReference type="EMBL" id="MFC3761441.1"/>
    </source>
</evidence>
<dbReference type="RefSeq" id="WP_205118502.1">
    <property type="nucleotide sequence ID" value="NZ_JAFBCM010000001.1"/>
</dbReference>
<feature type="region of interest" description="Disordered" evidence="1">
    <location>
        <begin position="1"/>
        <end position="20"/>
    </location>
</feature>
<name>A0ABV7Y803_9ACTN</name>
<proteinExistence type="predicted"/>
<gene>
    <name evidence="3" type="ORF">ACFOUW_11380</name>
</gene>
<organism evidence="3 4">
    <name type="scientific">Tenggerimyces flavus</name>
    <dbReference type="NCBI Taxonomy" id="1708749"/>
    <lineage>
        <taxon>Bacteria</taxon>
        <taxon>Bacillati</taxon>
        <taxon>Actinomycetota</taxon>
        <taxon>Actinomycetes</taxon>
        <taxon>Propionibacteriales</taxon>
        <taxon>Nocardioidaceae</taxon>
        <taxon>Tenggerimyces</taxon>
    </lineage>
</organism>
<reference evidence="4" key="1">
    <citation type="journal article" date="2019" name="Int. J. Syst. Evol. Microbiol.">
        <title>The Global Catalogue of Microorganisms (GCM) 10K type strain sequencing project: providing services to taxonomists for standard genome sequencing and annotation.</title>
        <authorList>
            <consortium name="The Broad Institute Genomics Platform"/>
            <consortium name="The Broad Institute Genome Sequencing Center for Infectious Disease"/>
            <person name="Wu L."/>
            <person name="Ma J."/>
        </authorList>
    </citation>
    <scope>NUCLEOTIDE SEQUENCE [LARGE SCALE GENOMIC DNA]</scope>
    <source>
        <strain evidence="4">CGMCC 4.7241</strain>
    </source>
</reference>
<accession>A0ABV7Y803</accession>
<keyword evidence="4" id="KW-1185">Reference proteome</keyword>
<keyword evidence="2" id="KW-1133">Transmembrane helix</keyword>
<feature type="transmembrane region" description="Helical" evidence="2">
    <location>
        <begin position="112"/>
        <end position="132"/>
    </location>
</feature>
<dbReference type="Proteomes" id="UP001595699">
    <property type="component" value="Unassembled WGS sequence"/>
</dbReference>
<evidence type="ECO:0000313" key="4">
    <source>
        <dbReference type="Proteomes" id="UP001595699"/>
    </source>
</evidence>
<feature type="transmembrane region" description="Helical" evidence="2">
    <location>
        <begin position="195"/>
        <end position="217"/>
    </location>
</feature>
<feature type="compositionally biased region" description="Polar residues" evidence="1">
    <location>
        <begin position="8"/>
        <end position="17"/>
    </location>
</feature>
<evidence type="ECO:0000256" key="1">
    <source>
        <dbReference type="SAM" id="MobiDB-lite"/>
    </source>
</evidence>
<dbReference type="NCBIfam" id="NF041646">
    <property type="entry name" value="VC0807_fam"/>
    <property type="match status" value="1"/>
</dbReference>
<feature type="transmembrane region" description="Helical" evidence="2">
    <location>
        <begin position="169"/>
        <end position="189"/>
    </location>
</feature>